<keyword evidence="2" id="KW-1185">Reference proteome</keyword>
<evidence type="ECO:0000313" key="2">
    <source>
        <dbReference type="Proteomes" id="UP001367508"/>
    </source>
</evidence>
<accession>A0AAN9KUH4</accession>
<proteinExistence type="predicted"/>
<comment type="caution">
    <text evidence="1">The sequence shown here is derived from an EMBL/GenBank/DDBJ whole genome shotgun (WGS) entry which is preliminary data.</text>
</comment>
<organism evidence="1 2">
    <name type="scientific">Canavalia gladiata</name>
    <name type="common">Sword bean</name>
    <name type="synonym">Dolichos gladiatus</name>
    <dbReference type="NCBI Taxonomy" id="3824"/>
    <lineage>
        <taxon>Eukaryota</taxon>
        <taxon>Viridiplantae</taxon>
        <taxon>Streptophyta</taxon>
        <taxon>Embryophyta</taxon>
        <taxon>Tracheophyta</taxon>
        <taxon>Spermatophyta</taxon>
        <taxon>Magnoliopsida</taxon>
        <taxon>eudicotyledons</taxon>
        <taxon>Gunneridae</taxon>
        <taxon>Pentapetalae</taxon>
        <taxon>rosids</taxon>
        <taxon>fabids</taxon>
        <taxon>Fabales</taxon>
        <taxon>Fabaceae</taxon>
        <taxon>Papilionoideae</taxon>
        <taxon>50 kb inversion clade</taxon>
        <taxon>NPAAA clade</taxon>
        <taxon>indigoferoid/millettioid clade</taxon>
        <taxon>Phaseoleae</taxon>
        <taxon>Canavalia</taxon>
    </lineage>
</organism>
<sequence>MFHNAWHKRSIIDQSREQLWAALEYNDHATDRGKKINLNANLGYVNPEPCKDLLPPLLDPISANPFPQFLKLLLIGEEFSGFPPSKLFFSERSPDPPHQSFFPPFPFSPPFFFSPLETL</sequence>
<reference evidence="1 2" key="1">
    <citation type="submission" date="2024-01" db="EMBL/GenBank/DDBJ databases">
        <title>The genomes of 5 underutilized Papilionoideae crops provide insights into root nodulation and disease resistanc.</title>
        <authorList>
            <person name="Jiang F."/>
        </authorList>
    </citation>
    <scope>NUCLEOTIDE SEQUENCE [LARGE SCALE GENOMIC DNA]</scope>
    <source>
        <strain evidence="1">LVBAO_FW01</strain>
        <tissue evidence="1">Leaves</tissue>
    </source>
</reference>
<gene>
    <name evidence="1" type="ORF">VNO77_27328</name>
</gene>
<protein>
    <submittedName>
        <fullName evidence="1">Uncharacterized protein</fullName>
    </submittedName>
</protein>
<dbReference type="EMBL" id="JAYMYQ010000006">
    <property type="protein sequence ID" value="KAK7323832.1"/>
    <property type="molecule type" value="Genomic_DNA"/>
</dbReference>
<dbReference type="AlphaFoldDB" id="A0AAN9KUH4"/>
<evidence type="ECO:0000313" key="1">
    <source>
        <dbReference type="EMBL" id="KAK7323832.1"/>
    </source>
</evidence>
<dbReference type="Proteomes" id="UP001367508">
    <property type="component" value="Unassembled WGS sequence"/>
</dbReference>
<name>A0AAN9KUH4_CANGL</name>